<dbReference type="Gene3D" id="1.10.8.500">
    <property type="entry name" value="HAMP domain in histidine kinase"/>
    <property type="match status" value="1"/>
</dbReference>
<reference evidence="7 8" key="1">
    <citation type="journal article" date="2020" name="Microorganisms">
        <title>Osmotic Adaptation and Compatible Solute Biosynthesis of Phototrophic Bacteria as Revealed from Genome Analyses.</title>
        <authorList>
            <person name="Imhoff J.F."/>
            <person name="Rahn T."/>
            <person name="Kunzel S."/>
            <person name="Keller A."/>
            <person name="Neulinger S.C."/>
        </authorList>
    </citation>
    <scope>NUCLEOTIDE SEQUENCE [LARGE SCALE GENOMIC DNA]</scope>
    <source>
        <strain evidence="7 8">DSM 15382</strain>
    </source>
</reference>
<evidence type="ECO:0000256" key="1">
    <source>
        <dbReference type="ARBA" id="ARBA00023224"/>
    </source>
</evidence>
<dbReference type="Proteomes" id="UP000697995">
    <property type="component" value="Unassembled WGS sequence"/>
</dbReference>
<keyword evidence="1 3" id="KW-0807">Transducer</keyword>
<keyword evidence="8" id="KW-1185">Reference proteome</keyword>
<evidence type="ECO:0000259" key="6">
    <source>
        <dbReference type="PROSITE" id="PS50885"/>
    </source>
</evidence>
<dbReference type="InterPro" id="IPR003660">
    <property type="entry name" value="HAMP_dom"/>
</dbReference>
<proteinExistence type="inferred from homology"/>
<evidence type="ECO:0000256" key="2">
    <source>
        <dbReference type="ARBA" id="ARBA00029447"/>
    </source>
</evidence>
<evidence type="ECO:0000313" key="7">
    <source>
        <dbReference type="EMBL" id="MBK1660362.1"/>
    </source>
</evidence>
<organism evidence="7 8">
    <name type="scientific">Paracraurococcus ruber</name>
    <dbReference type="NCBI Taxonomy" id="77675"/>
    <lineage>
        <taxon>Bacteria</taxon>
        <taxon>Pseudomonadati</taxon>
        <taxon>Pseudomonadota</taxon>
        <taxon>Alphaproteobacteria</taxon>
        <taxon>Acetobacterales</taxon>
        <taxon>Roseomonadaceae</taxon>
        <taxon>Paracraurococcus</taxon>
    </lineage>
</organism>
<dbReference type="InterPro" id="IPR004089">
    <property type="entry name" value="MCPsignal_dom"/>
</dbReference>
<protein>
    <recommendedName>
        <fullName evidence="9">Methyl-accepting chemotaxis protein</fullName>
    </recommendedName>
</protein>
<dbReference type="Gene3D" id="1.10.287.950">
    <property type="entry name" value="Methyl-accepting chemotaxis protein"/>
    <property type="match status" value="1"/>
</dbReference>
<dbReference type="PROSITE" id="PS50885">
    <property type="entry name" value="HAMP"/>
    <property type="match status" value="1"/>
</dbReference>
<sequence length="693" mass="70922">MRIRQLVAATMLVVFTIGALIAGWQAAEHWRRHADVVRAEDGTRIAAALLRLADAATVERAFLQVRIGTSVAAPADQIRHLEELAARTDRAAAAAQDAMRAAGNPDLLAVPARLGPLLARLAPLRQALHAAAAQAPDARLIPDDARPAVVFDPLTAAVDAALDIAHAGVVRHSDRLGTLTLLARTAAEMRTLTVRGIVPVGTAIRSGRAMTPAEVEASAAAELAKTVTWARARLLVGLLDNPPRTAEALARVQAILMDGANREAAALLAAGRVGDSYPMTLERYNGFGPALSRLVDPLEAAALEDAMAEAAAMRAAAAWRLGLAVGAILLFALVLAGAAWLLLRRIVAPVAGLTATVQRLAQGDQDVAVPAQDRGDEIGSMAKAVEVLRRNALAARAAAAAAAEEQAAKVARAERTEALIRGFEAEVASLLAALDAATAPVGATAELIGRTSTEAQAQADSMSLAAGAASRHVQTVAVSTEELGQAIAEVSRRIGDSAALARQAAEGARATDAVVAGLVAVSGRIGNVSRMISDIAGQTNLLALNATIEAARAGEAGKGFAVVAGEVKALAGQTAKATEEIGGQIQEMRTETERAVAAIRAIGETIERLSDIATQVAAAAEQQAAATREIGRAVAEASDGTGEVSRRTTEVAEGAAAAASAGAGLRDASGRLATHAGALRSRVAGFLDQIRAA</sequence>
<evidence type="ECO:0008006" key="9">
    <source>
        <dbReference type="Google" id="ProtNLM"/>
    </source>
</evidence>
<dbReference type="PANTHER" id="PTHR32089:SF112">
    <property type="entry name" value="LYSOZYME-LIKE PROTEIN-RELATED"/>
    <property type="match status" value="1"/>
</dbReference>
<dbReference type="SUPFAM" id="SSF58104">
    <property type="entry name" value="Methyl-accepting chemotaxis protein (MCP) signaling domain"/>
    <property type="match status" value="1"/>
</dbReference>
<feature type="domain" description="HAMP" evidence="6">
    <location>
        <begin position="344"/>
        <end position="397"/>
    </location>
</feature>
<dbReference type="PROSITE" id="PS50111">
    <property type="entry name" value="CHEMOTAXIS_TRANSDUC_2"/>
    <property type="match status" value="1"/>
</dbReference>
<keyword evidence="4" id="KW-0812">Transmembrane</keyword>
<feature type="transmembrane region" description="Helical" evidence="4">
    <location>
        <begin position="321"/>
        <end position="343"/>
    </location>
</feature>
<dbReference type="SMART" id="SM00304">
    <property type="entry name" value="HAMP"/>
    <property type="match status" value="1"/>
</dbReference>
<evidence type="ECO:0000256" key="3">
    <source>
        <dbReference type="PROSITE-ProRule" id="PRU00284"/>
    </source>
</evidence>
<dbReference type="Pfam" id="PF00015">
    <property type="entry name" value="MCPsignal"/>
    <property type="match status" value="1"/>
</dbReference>
<keyword evidence="4" id="KW-0472">Membrane</keyword>
<dbReference type="EMBL" id="NRSG01000171">
    <property type="protein sequence ID" value="MBK1660362.1"/>
    <property type="molecule type" value="Genomic_DNA"/>
</dbReference>
<keyword evidence="4" id="KW-1133">Transmembrane helix</keyword>
<dbReference type="SMART" id="SM00283">
    <property type="entry name" value="MA"/>
    <property type="match status" value="1"/>
</dbReference>
<accession>A0ABS1D2P2</accession>
<feature type="domain" description="Methyl-accepting transducer" evidence="5">
    <location>
        <begin position="437"/>
        <end position="666"/>
    </location>
</feature>
<name>A0ABS1D2P2_9PROT</name>
<dbReference type="RefSeq" id="WP_133219350.1">
    <property type="nucleotide sequence ID" value="NZ_NRSG01000171.1"/>
</dbReference>
<gene>
    <name evidence="7" type="ORF">CKO45_19220</name>
</gene>
<evidence type="ECO:0000313" key="8">
    <source>
        <dbReference type="Proteomes" id="UP000697995"/>
    </source>
</evidence>
<feature type="transmembrane region" description="Helical" evidence="4">
    <location>
        <begin position="6"/>
        <end position="24"/>
    </location>
</feature>
<comment type="caution">
    <text evidence="7">The sequence shown here is derived from an EMBL/GenBank/DDBJ whole genome shotgun (WGS) entry which is preliminary data.</text>
</comment>
<dbReference type="PANTHER" id="PTHR32089">
    <property type="entry name" value="METHYL-ACCEPTING CHEMOTAXIS PROTEIN MCPB"/>
    <property type="match status" value="1"/>
</dbReference>
<evidence type="ECO:0000259" key="5">
    <source>
        <dbReference type="PROSITE" id="PS50111"/>
    </source>
</evidence>
<evidence type="ECO:0000256" key="4">
    <source>
        <dbReference type="SAM" id="Phobius"/>
    </source>
</evidence>
<dbReference type="Pfam" id="PF00672">
    <property type="entry name" value="HAMP"/>
    <property type="match status" value="1"/>
</dbReference>
<comment type="similarity">
    <text evidence="2">Belongs to the methyl-accepting chemotaxis (MCP) protein family.</text>
</comment>